<gene>
    <name evidence="2" type="ORF">PG991_005817</name>
</gene>
<comment type="caution">
    <text evidence="2">The sequence shown here is derived from an EMBL/GenBank/DDBJ whole genome shotgun (WGS) entry which is preliminary data.</text>
</comment>
<dbReference type="EMBL" id="JAQQWI010000007">
    <property type="protein sequence ID" value="KAK8028761.1"/>
    <property type="molecule type" value="Genomic_DNA"/>
</dbReference>
<accession>A0ABR1SA92</accession>
<feature type="region of interest" description="Disordered" evidence="1">
    <location>
        <begin position="1"/>
        <end position="27"/>
    </location>
</feature>
<dbReference type="Proteomes" id="UP001396898">
    <property type="component" value="Unassembled WGS sequence"/>
</dbReference>
<sequence length="102" mass="11472">MVATASQAQQDKQQTKGVEIKAPAWPPTDEMDACLKCSIMIPDPKLRKQKQLLRTLRPERADDQGWLQPETPTFPQRGTPSLVGGHDEANRLDSACWWSRTS</sequence>
<feature type="region of interest" description="Disordered" evidence="1">
    <location>
        <begin position="58"/>
        <end position="87"/>
    </location>
</feature>
<feature type="compositionally biased region" description="Polar residues" evidence="1">
    <location>
        <begin position="1"/>
        <end position="16"/>
    </location>
</feature>
<name>A0ABR1SA92_9PEZI</name>
<evidence type="ECO:0000256" key="1">
    <source>
        <dbReference type="SAM" id="MobiDB-lite"/>
    </source>
</evidence>
<reference evidence="2 3" key="1">
    <citation type="submission" date="2023-01" db="EMBL/GenBank/DDBJ databases">
        <title>Analysis of 21 Apiospora genomes using comparative genomics revels a genus with tremendous synthesis potential of carbohydrate active enzymes and secondary metabolites.</title>
        <authorList>
            <person name="Sorensen T."/>
        </authorList>
    </citation>
    <scope>NUCLEOTIDE SEQUENCE [LARGE SCALE GENOMIC DNA]</scope>
    <source>
        <strain evidence="2 3">CBS 20057</strain>
    </source>
</reference>
<keyword evidence="3" id="KW-1185">Reference proteome</keyword>
<protein>
    <submittedName>
        <fullName evidence="2">Uncharacterized protein</fullName>
    </submittedName>
</protein>
<proteinExistence type="predicted"/>
<evidence type="ECO:0000313" key="2">
    <source>
        <dbReference type="EMBL" id="KAK8028761.1"/>
    </source>
</evidence>
<evidence type="ECO:0000313" key="3">
    <source>
        <dbReference type="Proteomes" id="UP001396898"/>
    </source>
</evidence>
<organism evidence="2 3">
    <name type="scientific">Apiospora marii</name>
    <dbReference type="NCBI Taxonomy" id="335849"/>
    <lineage>
        <taxon>Eukaryota</taxon>
        <taxon>Fungi</taxon>
        <taxon>Dikarya</taxon>
        <taxon>Ascomycota</taxon>
        <taxon>Pezizomycotina</taxon>
        <taxon>Sordariomycetes</taxon>
        <taxon>Xylariomycetidae</taxon>
        <taxon>Amphisphaeriales</taxon>
        <taxon>Apiosporaceae</taxon>
        <taxon>Apiospora</taxon>
    </lineage>
</organism>
<feature type="compositionally biased region" description="Polar residues" evidence="1">
    <location>
        <begin position="70"/>
        <end position="79"/>
    </location>
</feature>